<keyword evidence="2" id="KW-1185">Reference proteome</keyword>
<proteinExistence type="predicted"/>
<protein>
    <submittedName>
        <fullName evidence="1">Uncharacterized protein</fullName>
    </submittedName>
</protein>
<sequence length="41" mass="4959">MRLKVKALESRFNLRSLKNLRVMTIMMLVEEEVGLELPRKW</sequence>
<evidence type="ECO:0000313" key="1">
    <source>
        <dbReference type="EMBL" id="MBA0575515.1"/>
    </source>
</evidence>
<comment type="caution">
    <text evidence="1">The sequence shown here is derived from an EMBL/GenBank/DDBJ whole genome shotgun (WGS) entry which is preliminary data.</text>
</comment>
<gene>
    <name evidence="1" type="ORF">Golob_027764</name>
</gene>
<name>A0A7J8NF07_9ROSI</name>
<reference evidence="1 2" key="1">
    <citation type="journal article" date="2019" name="Genome Biol. Evol.">
        <title>Insights into the evolution of the New World diploid cottons (Gossypium, subgenus Houzingenia) based on genome sequencing.</title>
        <authorList>
            <person name="Grover C.E."/>
            <person name="Arick M.A. 2nd"/>
            <person name="Thrash A."/>
            <person name="Conover J.L."/>
            <person name="Sanders W.S."/>
            <person name="Peterson D.G."/>
            <person name="Frelichowski J.E."/>
            <person name="Scheffler J.A."/>
            <person name="Scheffler B.E."/>
            <person name="Wendel J.F."/>
        </authorList>
    </citation>
    <scope>NUCLEOTIDE SEQUENCE [LARGE SCALE GENOMIC DNA]</scope>
    <source>
        <strain evidence="1">157</strain>
        <tissue evidence="1">Leaf</tissue>
    </source>
</reference>
<dbReference type="AlphaFoldDB" id="A0A7J8NF07"/>
<dbReference type="EMBL" id="JABEZX010203918">
    <property type="protein sequence ID" value="MBA0575515.1"/>
    <property type="molecule type" value="Genomic_DNA"/>
</dbReference>
<accession>A0A7J8NF07</accession>
<evidence type="ECO:0000313" key="2">
    <source>
        <dbReference type="Proteomes" id="UP000593572"/>
    </source>
</evidence>
<dbReference type="Proteomes" id="UP000593572">
    <property type="component" value="Unassembled WGS sequence"/>
</dbReference>
<organism evidence="1 2">
    <name type="scientific">Gossypium lobatum</name>
    <dbReference type="NCBI Taxonomy" id="34289"/>
    <lineage>
        <taxon>Eukaryota</taxon>
        <taxon>Viridiplantae</taxon>
        <taxon>Streptophyta</taxon>
        <taxon>Embryophyta</taxon>
        <taxon>Tracheophyta</taxon>
        <taxon>Spermatophyta</taxon>
        <taxon>Magnoliopsida</taxon>
        <taxon>eudicotyledons</taxon>
        <taxon>Gunneridae</taxon>
        <taxon>Pentapetalae</taxon>
        <taxon>rosids</taxon>
        <taxon>malvids</taxon>
        <taxon>Malvales</taxon>
        <taxon>Malvaceae</taxon>
        <taxon>Malvoideae</taxon>
        <taxon>Gossypium</taxon>
    </lineage>
</organism>